<dbReference type="CDD" id="cd13957">
    <property type="entry name" value="PT_UbiA_Cox10"/>
    <property type="match status" value="1"/>
</dbReference>
<dbReference type="GO" id="GO:0008495">
    <property type="term" value="F:protoheme IX farnesyltransferase activity"/>
    <property type="evidence" value="ECO:0007669"/>
    <property type="project" value="InterPro"/>
</dbReference>
<dbReference type="InterPro" id="IPR006369">
    <property type="entry name" value="Protohaem_IX_farnesylTrfase"/>
</dbReference>
<dbReference type="Gene3D" id="1.10.357.140">
    <property type="entry name" value="UbiA prenyltransferase"/>
    <property type="match status" value="1"/>
</dbReference>
<keyword evidence="2" id="KW-0808">Transferase</keyword>
<feature type="transmembrane region" description="Helical" evidence="7">
    <location>
        <begin position="119"/>
        <end position="139"/>
    </location>
</feature>
<evidence type="ECO:0000313" key="8">
    <source>
        <dbReference type="EMBL" id="SVA75874.1"/>
    </source>
</evidence>
<keyword evidence="5" id="KW-0350">Heme biosynthesis</keyword>
<dbReference type="EMBL" id="UINC01018133">
    <property type="protein sequence ID" value="SVA75874.1"/>
    <property type="molecule type" value="Genomic_DNA"/>
</dbReference>
<feature type="transmembrane region" description="Helical" evidence="7">
    <location>
        <begin position="171"/>
        <end position="195"/>
    </location>
</feature>
<dbReference type="HAMAP" id="MF_00154">
    <property type="entry name" value="CyoE_CtaB"/>
    <property type="match status" value="1"/>
</dbReference>
<keyword evidence="3 7" id="KW-0812">Transmembrane</keyword>
<dbReference type="InterPro" id="IPR000537">
    <property type="entry name" value="UbiA_prenyltransferase"/>
</dbReference>
<feature type="transmembrane region" description="Helical" evidence="7">
    <location>
        <begin position="242"/>
        <end position="262"/>
    </location>
</feature>
<keyword evidence="6 7" id="KW-0472">Membrane</keyword>
<feature type="transmembrane region" description="Helical" evidence="7">
    <location>
        <begin position="51"/>
        <end position="72"/>
    </location>
</feature>
<name>A0A381YFW5_9ZZZZ</name>
<evidence type="ECO:0000256" key="7">
    <source>
        <dbReference type="SAM" id="Phobius"/>
    </source>
</evidence>
<dbReference type="InterPro" id="IPR044878">
    <property type="entry name" value="UbiA_sf"/>
</dbReference>
<organism evidence="8">
    <name type="scientific">marine metagenome</name>
    <dbReference type="NCBI Taxonomy" id="408172"/>
    <lineage>
        <taxon>unclassified sequences</taxon>
        <taxon>metagenomes</taxon>
        <taxon>ecological metagenomes</taxon>
    </lineage>
</organism>
<feature type="transmembrane region" description="Helical" evidence="7">
    <location>
        <begin position="216"/>
        <end position="236"/>
    </location>
</feature>
<proteinExistence type="inferred from homology"/>
<evidence type="ECO:0000256" key="3">
    <source>
        <dbReference type="ARBA" id="ARBA00022692"/>
    </source>
</evidence>
<comment type="subcellular location">
    <subcellularLocation>
        <location evidence="1">Membrane</location>
        <topology evidence="1">Multi-pass membrane protein</topology>
    </subcellularLocation>
</comment>
<dbReference type="InterPro" id="IPR030470">
    <property type="entry name" value="UbiA_prenylTrfase_CS"/>
</dbReference>
<keyword evidence="4 7" id="KW-1133">Transmembrane helix</keyword>
<evidence type="ECO:0000256" key="4">
    <source>
        <dbReference type="ARBA" id="ARBA00022989"/>
    </source>
</evidence>
<sequence length="299" mass="31500">MMMGAASASVSSGRWTDFLALTKPRLNSLVVVTTGVGYLAGQSGDFNPVTFLNATIGAMLVAGGAAALNQVAEHDIDQVMPRTRNRPLPAGRLQSMDAVAFALVLIVGGLAQLAVGASLSAAIVALATLTSYVVIYTPLKRVSHWAALVGAIPGALPVVIGWAAVAPVSLGAWSLFSVVFIWQLPHFLALTWMYRDDFAQAGLPLLSVVDPTGRRTSIHLLVYCALLIPVSLMPTWAGVAGIPYAIGAGGLTAGLLGLGIWFTRERSVARARTLFRATLLYLPLIWTLLLVDIVGQSTR</sequence>
<dbReference type="PANTHER" id="PTHR43448">
    <property type="entry name" value="PROTOHEME IX FARNESYLTRANSFERASE, MITOCHONDRIAL"/>
    <property type="match status" value="1"/>
</dbReference>
<evidence type="ECO:0008006" key="9">
    <source>
        <dbReference type="Google" id="ProtNLM"/>
    </source>
</evidence>
<protein>
    <recommendedName>
        <fullName evidence="9">Heme O synthase</fullName>
    </recommendedName>
</protein>
<dbReference type="Pfam" id="PF01040">
    <property type="entry name" value="UbiA"/>
    <property type="match status" value="1"/>
</dbReference>
<dbReference type="GO" id="GO:0016020">
    <property type="term" value="C:membrane"/>
    <property type="evidence" value="ECO:0007669"/>
    <property type="project" value="UniProtKB-SubCell"/>
</dbReference>
<feature type="transmembrane region" description="Helical" evidence="7">
    <location>
        <begin position="274"/>
        <end position="294"/>
    </location>
</feature>
<gene>
    <name evidence="8" type="ORF">METZ01_LOCUS128728</name>
</gene>
<dbReference type="GO" id="GO:0006783">
    <property type="term" value="P:heme biosynthetic process"/>
    <property type="evidence" value="ECO:0007669"/>
    <property type="project" value="UniProtKB-KW"/>
</dbReference>
<evidence type="ECO:0000256" key="1">
    <source>
        <dbReference type="ARBA" id="ARBA00004141"/>
    </source>
</evidence>
<reference evidence="8" key="1">
    <citation type="submission" date="2018-05" db="EMBL/GenBank/DDBJ databases">
        <authorList>
            <person name="Lanie J.A."/>
            <person name="Ng W.-L."/>
            <person name="Kazmierczak K.M."/>
            <person name="Andrzejewski T.M."/>
            <person name="Davidsen T.M."/>
            <person name="Wayne K.J."/>
            <person name="Tettelin H."/>
            <person name="Glass J.I."/>
            <person name="Rusch D."/>
            <person name="Podicherti R."/>
            <person name="Tsui H.-C.T."/>
            <person name="Winkler M.E."/>
        </authorList>
    </citation>
    <scope>NUCLEOTIDE SEQUENCE</scope>
</reference>
<dbReference type="PANTHER" id="PTHR43448:SF2">
    <property type="entry name" value="PROTOHEME IX FARNESYLTRANSFERASE, MITOCHONDRIAL"/>
    <property type="match status" value="1"/>
</dbReference>
<feature type="transmembrane region" description="Helical" evidence="7">
    <location>
        <begin position="93"/>
        <end position="113"/>
    </location>
</feature>
<dbReference type="PROSITE" id="PS00943">
    <property type="entry name" value="UBIA"/>
    <property type="match status" value="1"/>
</dbReference>
<dbReference type="NCBIfam" id="TIGR01473">
    <property type="entry name" value="cyoE_ctaB"/>
    <property type="match status" value="1"/>
</dbReference>
<dbReference type="AlphaFoldDB" id="A0A381YFW5"/>
<feature type="transmembrane region" description="Helical" evidence="7">
    <location>
        <begin position="146"/>
        <end position="165"/>
    </location>
</feature>
<evidence type="ECO:0000256" key="6">
    <source>
        <dbReference type="ARBA" id="ARBA00023136"/>
    </source>
</evidence>
<accession>A0A381YFW5</accession>
<evidence type="ECO:0000256" key="5">
    <source>
        <dbReference type="ARBA" id="ARBA00023133"/>
    </source>
</evidence>
<evidence type="ECO:0000256" key="2">
    <source>
        <dbReference type="ARBA" id="ARBA00022679"/>
    </source>
</evidence>